<reference evidence="3 4" key="1">
    <citation type="submission" date="2023-03" db="EMBL/GenBank/DDBJ databases">
        <title>NovoSphingobium album sp. nov. isolated from polycyclic aromatic hydrocarbons- and heavy-metal polluted soil.</title>
        <authorList>
            <person name="Liu Z."/>
            <person name="Wang K."/>
        </authorList>
    </citation>
    <scope>NUCLEOTIDE SEQUENCE [LARGE SCALE GENOMIC DNA]</scope>
    <source>
        <strain evidence="3 4">H3SJ31-1</strain>
    </source>
</reference>
<sequence length="257" mass="26670">MSRLILATALIALAVSACDQADPFGETTGPASQAPGPAPTDNGIVTRSGEGHCSDDGPRLAGSGICVSRAVNYMDYPAAEVPTPPGCAWVVNETALPDEEWLIYRALSCKGVTTTLAFSGGKRRAQLTYVKSALAGDARKNERAASVIGADPDAKNAIRNFARAAIGNPAQARDCDVRPAGVEGWPADALVVDVSTAAGATADGPRAACGPYGLDEDAMSFWRPIGEMAVFFTLGQDAMEVEPGSFAIVEAERKEPK</sequence>
<comment type="caution">
    <text evidence="3">The sequence shown here is derived from an EMBL/GenBank/DDBJ whole genome shotgun (WGS) entry which is preliminary data.</text>
</comment>
<evidence type="ECO:0008006" key="5">
    <source>
        <dbReference type="Google" id="ProtNLM"/>
    </source>
</evidence>
<dbReference type="Proteomes" id="UP001216253">
    <property type="component" value="Unassembled WGS sequence"/>
</dbReference>
<keyword evidence="2" id="KW-0732">Signal</keyword>
<feature type="signal peptide" evidence="2">
    <location>
        <begin position="1"/>
        <end position="21"/>
    </location>
</feature>
<evidence type="ECO:0000256" key="2">
    <source>
        <dbReference type="SAM" id="SignalP"/>
    </source>
</evidence>
<dbReference type="PROSITE" id="PS51257">
    <property type="entry name" value="PROKAR_LIPOPROTEIN"/>
    <property type="match status" value="1"/>
</dbReference>
<keyword evidence="4" id="KW-1185">Reference proteome</keyword>
<feature type="chain" id="PRO_5045447864" description="DUF1036 domain-containing protein" evidence="2">
    <location>
        <begin position="22"/>
        <end position="257"/>
    </location>
</feature>
<dbReference type="RefSeq" id="WP_275229262.1">
    <property type="nucleotide sequence ID" value="NZ_JARESE010000050.1"/>
</dbReference>
<dbReference type="EMBL" id="JARESE010000050">
    <property type="protein sequence ID" value="MDE8653159.1"/>
    <property type="molecule type" value="Genomic_DNA"/>
</dbReference>
<evidence type="ECO:0000313" key="3">
    <source>
        <dbReference type="EMBL" id="MDE8653159.1"/>
    </source>
</evidence>
<proteinExistence type="predicted"/>
<accession>A0ABT5WT60</accession>
<protein>
    <recommendedName>
        <fullName evidence="5">DUF1036 domain-containing protein</fullName>
    </recommendedName>
</protein>
<organism evidence="3 4">
    <name type="scientific">Novosphingobium album</name>
    <name type="common">ex Liu et al. 2023</name>
    <dbReference type="NCBI Taxonomy" id="3031130"/>
    <lineage>
        <taxon>Bacteria</taxon>
        <taxon>Pseudomonadati</taxon>
        <taxon>Pseudomonadota</taxon>
        <taxon>Alphaproteobacteria</taxon>
        <taxon>Sphingomonadales</taxon>
        <taxon>Sphingomonadaceae</taxon>
        <taxon>Novosphingobium</taxon>
    </lineage>
</organism>
<gene>
    <name evidence="3" type="ORF">PYV00_15740</name>
</gene>
<feature type="region of interest" description="Disordered" evidence="1">
    <location>
        <begin position="24"/>
        <end position="56"/>
    </location>
</feature>
<evidence type="ECO:0000313" key="4">
    <source>
        <dbReference type="Proteomes" id="UP001216253"/>
    </source>
</evidence>
<evidence type="ECO:0000256" key="1">
    <source>
        <dbReference type="SAM" id="MobiDB-lite"/>
    </source>
</evidence>
<name>A0ABT5WT60_9SPHN</name>